<proteinExistence type="predicted"/>
<keyword evidence="3" id="KW-1185">Reference proteome</keyword>
<gene>
    <name evidence="2" type="ORF">Pla133_34470</name>
</gene>
<evidence type="ECO:0000313" key="3">
    <source>
        <dbReference type="Proteomes" id="UP000316921"/>
    </source>
</evidence>
<dbReference type="RefSeq" id="WP_145067286.1">
    <property type="nucleotide sequence ID" value="NZ_CP036287.1"/>
</dbReference>
<dbReference type="SUPFAM" id="SSF101898">
    <property type="entry name" value="NHL repeat"/>
    <property type="match status" value="1"/>
</dbReference>
<evidence type="ECO:0000313" key="2">
    <source>
        <dbReference type="EMBL" id="QDU68351.1"/>
    </source>
</evidence>
<sequence precursor="true">MFTHKILLASTLAFLSPAALAGDGGFATGDLWLRTSVQSGTPFGALVRVDASTGESEVVLPFTNWHGNSEVYQTLCYDPRRDRILVYGVLDVAGIAKTRVWAVDAKGQYTETSLGGSALAPASDGKVYAALTGVGTAPFINFYDTADVQHPLLNAAGTGPFAPGFTLGFGPTIASLIYDPGTHSLLWAVGNAGSQCAGPSGSGMGAIYRLDLSPDGTRVVSSSCTTYDLDGANPFTVGGYPMGFGRRADGKYVLTLRGGGAAGTNDDQAARMVLVDPATLSTSTFASNGPYTQALYTNAGTWSRVRGEAVIFDPAGNQLRAFALGEVGGGTLLASGAIGSSSDPFGFPIDFERAGLIEIAPLVLNGHLSAAPTTASIASGGLQSLSLDFGAASAGSIFLVLGSVSGAVPPTPIDGKLLPLAIDSYLLFSLSNANSAVFVNTLGVLDGAGKKTAAISVPTGLGPALAGLVLHHAALTLSPIGAVTAVSDAVSLRLVP</sequence>
<feature type="signal peptide" evidence="1">
    <location>
        <begin position="1"/>
        <end position="21"/>
    </location>
</feature>
<reference evidence="2 3" key="1">
    <citation type="submission" date="2019-02" db="EMBL/GenBank/DDBJ databases">
        <title>Deep-cultivation of Planctomycetes and their phenomic and genomic characterization uncovers novel biology.</title>
        <authorList>
            <person name="Wiegand S."/>
            <person name="Jogler M."/>
            <person name="Boedeker C."/>
            <person name="Pinto D."/>
            <person name="Vollmers J."/>
            <person name="Rivas-Marin E."/>
            <person name="Kohn T."/>
            <person name="Peeters S.H."/>
            <person name="Heuer A."/>
            <person name="Rast P."/>
            <person name="Oberbeckmann S."/>
            <person name="Bunk B."/>
            <person name="Jeske O."/>
            <person name="Meyerdierks A."/>
            <person name="Storesund J.E."/>
            <person name="Kallscheuer N."/>
            <person name="Luecker S."/>
            <person name="Lage O.M."/>
            <person name="Pohl T."/>
            <person name="Merkel B.J."/>
            <person name="Hornburger P."/>
            <person name="Mueller R.-W."/>
            <person name="Bruemmer F."/>
            <person name="Labrenz M."/>
            <person name="Spormann A.M."/>
            <person name="Op den Camp H."/>
            <person name="Overmann J."/>
            <person name="Amann R."/>
            <person name="Jetten M.S.M."/>
            <person name="Mascher T."/>
            <person name="Medema M.H."/>
            <person name="Devos D.P."/>
            <person name="Kaster A.-K."/>
            <person name="Ovreas L."/>
            <person name="Rohde M."/>
            <person name="Galperin M.Y."/>
            <person name="Jogler C."/>
        </authorList>
    </citation>
    <scope>NUCLEOTIDE SEQUENCE [LARGE SCALE GENOMIC DNA]</scope>
    <source>
        <strain evidence="2 3">Pla133</strain>
    </source>
</reference>
<name>A0A518BMZ1_9BACT</name>
<dbReference type="KEGG" id="pbap:Pla133_34470"/>
<dbReference type="AlphaFoldDB" id="A0A518BMZ1"/>
<dbReference type="EMBL" id="CP036287">
    <property type="protein sequence ID" value="QDU68351.1"/>
    <property type="molecule type" value="Genomic_DNA"/>
</dbReference>
<dbReference type="Proteomes" id="UP000316921">
    <property type="component" value="Chromosome"/>
</dbReference>
<protein>
    <submittedName>
        <fullName evidence="2">Uncharacterized protein</fullName>
    </submittedName>
</protein>
<feature type="chain" id="PRO_5021796248" evidence="1">
    <location>
        <begin position="22"/>
        <end position="496"/>
    </location>
</feature>
<organism evidence="2 3">
    <name type="scientific">Engelhardtia mirabilis</name>
    <dbReference type="NCBI Taxonomy" id="2528011"/>
    <lineage>
        <taxon>Bacteria</taxon>
        <taxon>Pseudomonadati</taxon>
        <taxon>Planctomycetota</taxon>
        <taxon>Planctomycetia</taxon>
        <taxon>Planctomycetia incertae sedis</taxon>
        <taxon>Engelhardtia</taxon>
    </lineage>
</organism>
<keyword evidence="1" id="KW-0732">Signal</keyword>
<evidence type="ECO:0000256" key="1">
    <source>
        <dbReference type="SAM" id="SignalP"/>
    </source>
</evidence>
<accession>A0A518BMZ1</accession>